<keyword evidence="7" id="KW-1185">Reference proteome</keyword>
<dbReference type="RefSeq" id="WP_094025600.1">
    <property type="nucleotide sequence ID" value="NZ_NGAF01000005.1"/>
</dbReference>
<feature type="domain" description="Fe/B12 periplasmic-binding" evidence="5">
    <location>
        <begin position="100"/>
        <end position="356"/>
    </location>
</feature>
<organism evidence="6 7">
    <name type="scientific">Nocardia cerradoensis</name>
    <dbReference type="NCBI Taxonomy" id="85688"/>
    <lineage>
        <taxon>Bacteria</taxon>
        <taxon>Bacillati</taxon>
        <taxon>Actinomycetota</taxon>
        <taxon>Actinomycetes</taxon>
        <taxon>Mycobacteriales</taxon>
        <taxon>Nocardiaceae</taxon>
        <taxon>Nocardia</taxon>
    </lineage>
</organism>
<proteinExistence type="inferred from homology"/>
<reference evidence="6 7" key="1">
    <citation type="submission" date="2017-07" db="EMBL/GenBank/DDBJ databases">
        <title>First draft Genome Sequence of Nocardia cerradoensis isolated from human infection.</title>
        <authorList>
            <person name="Carrasco G."/>
        </authorList>
    </citation>
    <scope>NUCLEOTIDE SEQUENCE [LARGE SCALE GENOMIC DNA]</scope>
    <source>
        <strain evidence="6 7">CNM20130759</strain>
    </source>
</reference>
<dbReference type="GO" id="GO:0030288">
    <property type="term" value="C:outer membrane-bounded periplasmic space"/>
    <property type="evidence" value="ECO:0007669"/>
    <property type="project" value="TreeGrafter"/>
</dbReference>
<dbReference type="Proteomes" id="UP000215506">
    <property type="component" value="Unassembled WGS sequence"/>
</dbReference>
<dbReference type="EMBL" id="NGAF01000005">
    <property type="protein sequence ID" value="OXR45039.1"/>
    <property type="molecule type" value="Genomic_DNA"/>
</dbReference>
<dbReference type="Pfam" id="PF01497">
    <property type="entry name" value="Peripla_BP_2"/>
    <property type="match status" value="1"/>
</dbReference>
<dbReference type="Gene3D" id="3.40.50.1980">
    <property type="entry name" value="Nitrogenase molybdenum iron protein domain"/>
    <property type="match status" value="2"/>
</dbReference>
<evidence type="ECO:0000256" key="3">
    <source>
        <dbReference type="ARBA" id="ARBA00022448"/>
    </source>
</evidence>
<comment type="similarity">
    <text evidence="2">Belongs to the bacterial solute-binding protein 8 family.</text>
</comment>
<keyword evidence="6" id="KW-0449">Lipoprotein</keyword>
<evidence type="ECO:0000256" key="2">
    <source>
        <dbReference type="ARBA" id="ARBA00008814"/>
    </source>
</evidence>
<evidence type="ECO:0000256" key="1">
    <source>
        <dbReference type="ARBA" id="ARBA00004196"/>
    </source>
</evidence>
<comment type="caution">
    <text evidence="6">The sequence shown here is derived from an EMBL/GenBank/DDBJ whole genome shotgun (WGS) entry which is preliminary data.</text>
</comment>
<comment type="subcellular location">
    <subcellularLocation>
        <location evidence="1">Cell envelope</location>
    </subcellularLocation>
</comment>
<accession>A0A231H859</accession>
<dbReference type="GO" id="GO:1901678">
    <property type="term" value="P:iron coordination entity transport"/>
    <property type="evidence" value="ECO:0007669"/>
    <property type="project" value="UniProtKB-ARBA"/>
</dbReference>
<dbReference type="SUPFAM" id="SSF53807">
    <property type="entry name" value="Helical backbone' metal receptor"/>
    <property type="match status" value="1"/>
</dbReference>
<keyword evidence="4" id="KW-0732">Signal</keyword>
<keyword evidence="3" id="KW-0813">Transport</keyword>
<evidence type="ECO:0000313" key="6">
    <source>
        <dbReference type="EMBL" id="OXR45039.1"/>
    </source>
</evidence>
<dbReference type="PROSITE" id="PS50983">
    <property type="entry name" value="FE_B12_PBP"/>
    <property type="match status" value="1"/>
</dbReference>
<protein>
    <submittedName>
        <fullName evidence="6">Putative siderophore-binding lipoprotein YfiY</fullName>
    </submittedName>
</protein>
<dbReference type="InterPro" id="IPR002491">
    <property type="entry name" value="ABC_transptr_periplasmic_BD"/>
</dbReference>
<dbReference type="PANTHER" id="PTHR30532">
    <property type="entry name" value="IRON III DICITRATE-BINDING PERIPLASMIC PROTEIN"/>
    <property type="match status" value="1"/>
</dbReference>
<evidence type="ECO:0000259" key="5">
    <source>
        <dbReference type="PROSITE" id="PS50983"/>
    </source>
</evidence>
<evidence type="ECO:0000313" key="7">
    <source>
        <dbReference type="Proteomes" id="UP000215506"/>
    </source>
</evidence>
<gene>
    <name evidence="6" type="primary">yfiY</name>
    <name evidence="6" type="ORF">B7C42_02996</name>
</gene>
<sequence length="358" mass="36877">MPVSERVSTRKPKTRKRTSARRLALGGAAVGALAVLVTGCGTGGDDASSSIVRTTTNIAGASVVGIERDTTRACALPSAPDQASGTHTVAGTQVSADPKRIVVLDTAALDAVCAVGLWERVVGATTTAGPASQPNYLGTGVLKIPSVGTSGAVDTAKISTLQPDLILGAAGDGDLAALRGIAPTVLVDHRGWQDDFTAYAEALGRGSAGAKALADYRTDARETGASIAANLSQASVIRFSPKDIQAQGTDTFAGQVLADAGVQRPGAQRDGSFTVDSLATESDRNKIEGDIIYLMFDGPDGKSHGESVMKSDDWKKLGAIVDKRDFAVEDDLWHGSGLTAARAILDDLRKTLNGYVTD</sequence>
<evidence type="ECO:0000256" key="4">
    <source>
        <dbReference type="ARBA" id="ARBA00022729"/>
    </source>
</evidence>
<dbReference type="AlphaFoldDB" id="A0A231H859"/>
<dbReference type="InterPro" id="IPR051313">
    <property type="entry name" value="Bact_iron-sidero_bind"/>
</dbReference>
<name>A0A231H859_9NOCA</name>
<dbReference type="PANTHER" id="PTHR30532:SF25">
    <property type="entry name" value="IRON(III) DICITRATE-BINDING PERIPLASMIC PROTEIN"/>
    <property type="match status" value="1"/>
</dbReference>